<keyword evidence="1" id="KW-0812">Transmembrane</keyword>
<dbReference type="KEGG" id="hgn:E6W36_07995"/>
<feature type="transmembrane region" description="Helical" evidence="1">
    <location>
        <begin position="74"/>
        <end position="97"/>
    </location>
</feature>
<protein>
    <recommendedName>
        <fullName evidence="4">Peptidase M48 domain-containing protein</fullName>
    </recommendedName>
</protein>
<evidence type="ECO:0000313" key="3">
    <source>
        <dbReference type="Proteomes" id="UP000298714"/>
    </source>
</evidence>
<sequence>MWVHIANGAVELDTGDTVEVVPLAELTVAPDPKQIAYRHRDRDGWRLIFPEPLPDAWASQMPAHETWRTHLDRIGLGPALAMGGAGIAVLVLIWATFIDLVLAVVPPSAFAELGDQMVAQLEQGSSRCAGATGQRALDALAGRMFELDRFAEPVSSITVLDSPVENALAAPGGHVVIFRG</sequence>
<dbReference type="AlphaFoldDB" id="A0A4D7C6R6"/>
<dbReference type="Proteomes" id="UP000298714">
    <property type="component" value="Chromosome"/>
</dbReference>
<organism evidence="2 3">
    <name type="scientific">Hankyongella ginsenosidimutans</name>
    <dbReference type="NCBI Taxonomy" id="1763828"/>
    <lineage>
        <taxon>Bacteria</taxon>
        <taxon>Pseudomonadati</taxon>
        <taxon>Pseudomonadota</taxon>
        <taxon>Alphaproteobacteria</taxon>
        <taxon>Sphingomonadales</taxon>
        <taxon>Sphingomonadaceae</taxon>
        <taxon>Hankyongella</taxon>
    </lineage>
</organism>
<keyword evidence="3" id="KW-1185">Reference proteome</keyword>
<dbReference type="EMBL" id="CP039704">
    <property type="protein sequence ID" value="QCI79505.1"/>
    <property type="molecule type" value="Genomic_DNA"/>
</dbReference>
<evidence type="ECO:0000256" key="1">
    <source>
        <dbReference type="SAM" id="Phobius"/>
    </source>
</evidence>
<keyword evidence="1" id="KW-0472">Membrane</keyword>
<name>A0A4D7C6R6_9SPHN</name>
<proteinExistence type="predicted"/>
<gene>
    <name evidence="2" type="ORF">E6W36_07995</name>
</gene>
<accession>A0A4D7C6R6</accession>
<evidence type="ECO:0000313" key="2">
    <source>
        <dbReference type="EMBL" id="QCI79505.1"/>
    </source>
</evidence>
<reference evidence="3" key="1">
    <citation type="submission" date="2019-04" db="EMBL/GenBank/DDBJ databases">
        <title>Complete genome sequence of Sphingomonas sp. W1-2-3.</title>
        <authorList>
            <person name="Im W.T."/>
        </authorList>
    </citation>
    <scope>NUCLEOTIDE SEQUENCE [LARGE SCALE GENOMIC DNA]</scope>
    <source>
        <strain evidence="3">W1-2-3</strain>
    </source>
</reference>
<evidence type="ECO:0008006" key="4">
    <source>
        <dbReference type="Google" id="ProtNLM"/>
    </source>
</evidence>
<keyword evidence="1" id="KW-1133">Transmembrane helix</keyword>